<reference evidence="1" key="2">
    <citation type="submission" date="2022-03" db="EMBL/GenBank/DDBJ databases">
        <title>Draft title - Genomic analysis of global carrot germplasm unveils the trajectory of domestication and the origin of high carotenoid orange carrot.</title>
        <authorList>
            <person name="Iorizzo M."/>
            <person name="Ellison S."/>
            <person name="Senalik D."/>
            <person name="Macko-Podgorni A."/>
            <person name="Grzebelus D."/>
            <person name="Bostan H."/>
            <person name="Rolling W."/>
            <person name="Curaba J."/>
            <person name="Simon P."/>
        </authorList>
    </citation>
    <scope>NUCLEOTIDE SEQUENCE</scope>
    <source>
        <tissue evidence="1">Leaf</tissue>
    </source>
</reference>
<dbReference type="InterPro" id="IPR045283">
    <property type="entry name" value="AT3G44326-like"/>
</dbReference>
<dbReference type="PANTHER" id="PTHR33736">
    <property type="entry name" value="F-BOX PROTEIN-RELATED"/>
    <property type="match status" value="1"/>
</dbReference>
<dbReference type="KEGG" id="dcr:108212814"/>
<evidence type="ECO:0000313" key="1">
    <source>
        <dbReference type="EMBL" id="WOG94542.1"/>
    </source>
</evidence>
<dbReference type="Proteomes" id="UP000077755">
    <property type="component" value="Chromosome 3"/>
</dbReference>
<dbReference type="SUPFAM" id="SSF81383">
    <property type="entry name" value="F-box domain"/>
    <property type="match status" value="1"/>
</dbReference>
<protein>
    <submittedName>
        <fullName evidence="1">Uncharacterized protein</fullName>
    </submittedName>
</protein>
<dbReference type="InterPro" id="IPR036047">
    <property type="entry name" value="F-box-like_dom_sf"/>
</dbReference>
<dbReference type="OMA" id="DICNATW"/>
<dbReference type="Gene3D" id="1.20.1280.50">
    <property type="match status" value="1"/>
</dbReference>
<gene>
    <name evidence="1" type="ORF">DCAR_0313838</name>
</gene>
<accession>A0A166C937</accession>
<reference evidence="1" key="1">
    <citation type="journal article" date="2016" name="Nat. Genet.">
        <title>A high-quality carrot genome assembly provides new insights into carotenoid accumulation and asterid genome evolution.</title>
        <authorList>
            <person name="Iorizzo M."/>
            <person name="Ellison S."/>
            <person name="Senalik D."/>
            <person name="Zeng P."/>
            <person name="Satapoomin P."/>
            <person name="Huang J."/>
            <person name="Bowman M."/>
            <person name="Iovene M."/>
            <person name="Sanseverino W."/>
            <person name="Cavagnaro P."/>
            <person name="Yildiz M."/>
            <person name="Macko-Podgorni A."/>
            <person name="Moranska E."/>
            <person name="Grzebelus E."/>
            <person name="Grzebelus D."/>
            <person name="Ashrafi H."/>
            <person name="Zheng Z."/>
            <person name="Cheng S."/>
            <person name="Spooner D."/>
            <person name="Van Deynze A."/>
            <person name="Simon P."/>
        </authorList>
    </citation>
    <scope>NUCLEOTIDE SEQUENCE</scope>
    <source>
        <tissue evidence="1">Leaf</tissue>
    </source>
</reference>
<proteinExistence type="predicted"/>
<keyword evidence="2" id="KW-1185">Reference proteome</keyword>
<sequence length="338" mass="38451">MASISSYKGGATTTITGIDPDVLESHILTKIDGPSLACSASTCHLLHTLCRKDNLWKDICNATWNSVKHPLVRDAIAKFPGGYRSFFYGAFPMVRPGSPGRTRRVLPQDYAWKIYSAVDIYYGSKGIHSKVIVTDTGDSAFLAFSFWLDLLDSQESVKIPLKFEGDENKCMLKLKENLALSCILIDPIRKRAVNISSLTPISVRPHWDGNDVQVMYATILSGFGSSEFVECRIVATVRCKYGKDVKMREAYLYLEDMHKMRLNGDRSLRIFLEAMENGERKKGNAGEEREIYMKYRELKRKRIEGDYRRETRLRIGCRVACLAYLIAFVFLCNFLNVF</sequence>
<dbReference type="AlphaFoldDB" id="A0A166C937"/>
<evidence type="ECO:0000313" key="2">
    <source>
        <dbReference type="Proteomes" id="UP000077755"/>
    </source>
</evidence>
<name>A0A166C937_DAUCS</name>
<dbReference type="OrthoDB" id="671172at2759"/>
<organism evidence="1 2">
    <name type="scientific">Daucus carota subsp. sativus</name>
    <name type="common">Carrot</name>
    <dbReference type="NCBI Taxonomy" id="79200"/>
    <lineage>
        <taxon>Eukaryota</taxon>
        <taxon>Viridiplantae</taxon>
        <taxon>Streptophyta</taxon>
        <taxon>Embryophyta</taxon>
        <taxon>Tracheophyta</taxon>
        <taxon>Spermatophyta</taxon>
        <taxon>Magnoliopsida</taxon>
        <taxon>eudicotyledons</taxon>
        <taxon>Gunneridae</taxon>
        <taxon>Pentapetalae</taxon>
        <taxon>asterids</taxon>
        <taxon>campanulids</taxon>
        <taxon>Apiales</taxon>
        <taxon>Apiaceae</taxon>
        <taxon>Apioideae</taxon>
        <taxon>Scandiceae</taxon>
        <taxon>Daucinae</taxon>
        <taxon>Daucus</taxon>
        <taxon>Daucus sect. Daucus</taxon>
    </lineage>
</organism>
<dbReference type="EMBL" id="CP093345">
    <property type="protein sequence ID" value="WOG94542.1"/>
    <property type="molecule type" value="Genomic_DNA"/>
</dbReference>
<dbReference type="PANTHER" id="PTHR33736:SF18">
    <property type="entry name" value="F-BOX DOMAIN-CONTAINING PROTEIN"/>
    <property type="match status" value="1"/>
</dbReference>
<dbReference type="Gramene" id="KZN03458">
    <property type="protein sequence ID" value="KZN03458"/>
    <property type="gene ID" value="DCAR_012214"/>
</dbReference>